<evidence type="ECO:0000256" key="1">
    <source>
        <dbReference type="SAM" id="SignalP"/>
    </source>
</evidence>
<dbReference type="Proteomes" id="UP000182034">
    <property type="component" value="Unassembled WGS sequence"/>
</dbReference>
<dbReference type="EMBL" id="FPKW01000003">
    <property type="protein sequence ID" value="SFZ92609.1"/>
    <property type="molecule type" value="Genomic_DNA"/>
</dbReference>
<evidence type="ECO:0000313" key="3">
    <source>
        <dbReference type="Proteomes" id="UP000182034"/>
    </source>
</evidence>
<dbReference type="OrthoDB" id="581140at2"/>
<feature type="signal peptide" evidence="1">
    <location>
        <begin position="1"/>
        <end position="19"/>
    </location>
</feature>
<protein>
    <submittedName>
        <fullName evidence="2">Uncharacterized protein</fullName>
    </submittedName>
</protein>
<accession>A0A1K2IJJ2</accession>
<keyword evidence="1" id="KW-0732">Signal</keyword>
<keyword evidence="3" id="KW-1185">Reference proteome</keyword>
<proteinExistence type="predicted"/>
<feature type="chain" id="PRO_5012588905" evidence="1">
    <location>
        <begin position="20"/>
        <end position="310"/>
    </location>
</feature>
<dbReference type="AlphaFoldDB" id="A0A1K2IJJ2"/>
<evidence type="ECO:0000313" key="2">
    <source>
        <dbReference type="EMBL" id="SFZ92609.1"/>
    </source>
</evidence>
<sequence>MKKQLSLLTFILMYTTSFAQVGINTSNPHTSSALDVQSDTKGLIVPRLTSTAVTSLSSSASEGLIVFDKDQKKFLGWDGTKWQNLGFEGGGSGSSLLTGTIFTQSFETGDSVNYTTAGFAPSSFNFTSGSTVTGDAPSSSSLFSDGTRGFGYSNNNSSGTNSYIEFNTVDASTYTNNITFSFDIAAFSIGSTSNGVENNDVVTIEVSTDGGANYNTKLTLTGGNSSTATNTRWAFSGSGIGTNSYSSSGITVASSSTATGSAITLTGTQAITKLSVTGIPNSSQLKVRIGTRNNAATELWVVDNVKLQAL</sequence>
<name>A0A1K2IJJ2_9FLAO</name>
<reference evidence="3" key="1">
    <citation type="submission" date="2016-10" db="EMBL/GenBank/DDBJ databases">
        <authorList>
            <person name="Varghese N."/>
            <person name="Submissions S."/>
        </authorList>
    </citation>
    <scope>NUCLEOTIDE SEQUENCE [LARGE SCALE GENOMIC DNA]</scope>
    <source>
        <strain evidence="3">SUR2</strain>
    </source>
</reference>
<organism evidence="2 3">
    <name type="scientific">Chryseobacterium limigenitum</name>
    <dbReference type="NCBI Taxonomy" id="1612149"/>
    <lineage>
        <taxon>Bacteria</taxon>
        <taxon>Pseudomonadati</taxon>
        <taxon>Bacteroidota</taxon>
        <taxon>Flavobacteriia</taxon>
        <taxon>Flavobacteriales</taxon>
        <taxon>Weeksellaceae</taxon>
        <taxon>Chryseobacterium group</taxon>
        <taxon>Chryseobacterium</taxon>
    </lineage>
</organism>
<dbReference type="RefSeq" id="WP_072408342.1">
    <property type="nucleotide sequence ID" value="NZ_FPKW01000003.1"/>
</dbReference>
<dbReference type="STRING" id="1612149.SAMN05216324_103343"/>
<gene>
    <name evidence="2" type="ORF">SAMN05216324_103343</name>
</gene>